<reference evidence="4" key="1">
    <citation type="submission" date="2011-04" db="EMBL/GenBank/DDBJ databases">
        <title>The complete genome of Treponema brennaborense DSM 12168.</title>
        <authorList>
            <person name="Lucas S."/>
            <person name="Han J."/>
            <person name="Lapidus A."/>
            <person name="Bruce D."/>
            <person name="Goodwin L."/>
            <person name="Pitluck S."/>
            <person name="Peters L."/>
            <person name="Kyrpides N."/>
            <person name="Mavromatis K."/>
            <person name="Ivanova N."/>
            <person name="Mikhailova N."/>
            <person name="Pagani I."/>
            <person name="Teshima H."/>
            <person name="Detter J.C."/>
            <person name="Tapia R."/>
            <person name="Han C."/>
            <person name="Land M."/>
            <person name="Hauser L."/>
            <person name="Markowitz V."/>
            <person name="Cheng J.-F."/>
            <person name="Hugenholtz P."/>
            <person name="Woyke T."/>
            <person name="Wu D."/>
            <person name="Gronow S."/>
            <person name="Wellnitz S."/>
            <person name="Brambilla E."/>
            <person name="Klenk H.-P."/>
            <person name="Eisen J.A."/>
        </authorList>
    </citation>
    <scope>NUCLEOTIDE SEQUENCE [LARGE SCALE GENOMIC DNA]</scope>
    <source>
        <strain evidence="4">DSM 12168 / CIP 105900 / DD5/3</strain>
    </source>
</reference>
<dbReference type="KEGG" id="tbe:Trebr_1875"/>
<dbReference type="Pfam" id="PF00535">
    <property type="entry name" value="Glycos_transf_2"/>
    <property type="match status" value="1"/>
</dbReference>
<dbReference type="EMBL" id="CP002696">
    <property type="protein sequence ID" value="AEE17294.1"/>
    <property type="molecule type" value="Genomic_DNA"/>
</dbReference>
<comment type="similarity">
    <text evidence="1">Belongs to the glycosyltransferase 2 family. WaaE/KdtX subfamily.</text>
</comment>
<dbReference type="InterPro" id="IPR001173">
    <property type="entry name" value="Glyco_trans_2-like"/>
</dbReference>
<proteinExistence type="inferred from homology"/>
<dbReference type="OrthoDB" id="305760at2"/>
<dbReference type="InterPro" id="IPR029044">
    <property type="entry name" value="Nucleotide-diphossugar_trans"/>
</dbReference>
<dbReference type="PANTHER" id="PTHR43630">
    <property type="entry name" value="POLY-BETA-1,6-N-ACETYL-D-GLUCOSAMINE SYNTHASE"/>
    <property type="match status" value="1"/>
</dbReference>
<dbReference type="HOGENOM" id="CLU_976410_0_0_12"/>
<gene>
    <name evidence="3" type="ordered locus">Trebr_1875</name>
</gene>
<dbReference type="RefSeq" id="WP_013758998.1">
    <property type="nucleotide sequence ID" value="NC_015500.1"/>
</dbReference>
<evidence type="ECO:0000313" key="4">
    <source>
        <dbReference type="Proteomes" id="UP000006546"/>
    </source>
</evidence>
<dbReference type="Gene3D" id="3.90.550.10">
    <property type="entry name" value="Spore Coat Polysaccharide Biosynthesis Protein SpsA, Chain A"/>
    <property type="match status" value="1"/>
</dbReference>
<feature type="domain" description="Glycosyltransferase 2-like" evidence="2">
    <location>
        <begin position="11"/>
        <end position="137"/>
    </location>
</feature>
<dbReference type="PANTHER" id="PTHR43630:SF2">
    <property type="entry name" value="GLYCOSYLTRANSFERASE"/>
    <property type="match status" value="1"/>
</dbReference>
<accession>F4LIY5</accession>
<keyword evidence="3" id="KW-0808">Transferase</keyword>
<dbReference type="STRING" id="906968.Trebr_1875"/>
<evidence type="ECO:0000313" key="3">
    <source>
        <dbReference type="EMBL" id="AEE17294.1"/>
    </source>
</evidence>
<protein>
    <submittedName>
        <fullName evidence="3">Glycosyl transferase family 2</fullName>
    </submittedName>
</protein>
<dbReference type="Proteomes" id="UP000006546">
    <property type="component" value="Chromosome"/>
</dbReference>
<keyword evidence="4" id="KW-1185">Reference proteome</keyword>
<dbReference type="SUPFAM" id="SSF53448">
    <property type="entry name" value="Nucleotide-diphospho-sugar transferases"/>
    <property type="match status" value="1"/>
</dbReference>
<dbReference type="AlphaFoldDB" id="F4LIY5"/>
<evidence type="ECO:0000259" key="2">
    <source>
        <dbReference type="Pfam" id="PF00535"/>
    </source>
</evidence>
<sequence>MRRTITAHTMVKNEDRFIWFAIMSVIDYVDKMIIFDTGSTDNTVAIIQSIIGSGYEDKIIFEEKGDVDRTRLGVLRQEMLEKTETDYFMILDGDEIWWKDSIEELIAIANSAEEPLLVAQHYINCAKDIFHYRKPGRDVFAFLDKNEASTIRLYSTKIPGIHCGGYYGIEGFFDGDNNEVQCGKYQISWQKEKYFHTSYIQRSSNQNKDLKAFSRMSKLFMSYDYKFPKNYKFPEVFYETYPALVCSPFKRNIFSLRTFGYFLLDTLRLRLIINLFRKNQYQEGK</sequence>
<name>F4LIY5_TREBD</name>
<evidence type="ECO:0000256" key="1">
    <source>
        <dbReference type="ARBA" id="ARBA00038494"/>
    </source>
</evidence>
<organism evidence="3 4">
    <name type="scientific">Treponema brennaborense (strain DSM 12168 / CIP 105900 / DD5/3)</name>
    <dbReference type="NCBI Taxonomy" id="906968"/>
    <lineage>
        <taxon>Bacteria</taxon>
        <taxon>Pseudomonadati</taxon>
        <taxon>Spirochaetota</taxon>
        <taxon>Spirochaetia</taxon>
        <taxon>Spirochaetales</taxon>
        <taxon>Treponemataceae</taxon>
        <taxon>Treponema</taxon>
    </lineage>
</organism>
<dbReference type="GO" id="GO:0016740">
    <property type="term" value="F:transferase activity"/>
    <property type="evidence" value="ECO:0007669"/>
    <property type="project" value="UniProtKB-KW"/>
</dbReference>